<keyword evidence="3" id="KW-0282">Flagellum</keyword>
<sequence>RIGAAARTDLRQAELAGLASDSARTLQLSNASVDQDEENVNLLSFQHAYQGAARVMTAVDEMLDTLINRTGVVGR</sequence>
<comment type="similarity">
    <text evidence="1">Belongs to the flagella basal body rod proteins family.</text>
</comment>
<evidence type="ECO:0000313" key="4">
    <source>
        <dbReference type="Proteomes" id="UP000523795"/>
    </source>
</evidence>
<keyword evidence="3" id="KW-0969">Cilium</keyword>
<feature type="domain" description="Flagellar basal-body/hook protein C-terminal" evidence="2">
    <location>
        <begin position="30"/>
        <end position="68"/>
    </location>
</feature>
<proteinExistence type="inferred from homology"/>
<dbReference type="InterPro" id="IPR010930">
    <property type="entry name" value="Flg_bb/hook_C_dom"/>
</dbReference>
<comment type="caution">
    <text evidence="3">The sequence shown here is derived from an EMBL/GenBank/DDBJ whole genome shotgun (WGS) entry which is preliminary data.</text>
</comment>
<dbReference type="Proteomes" id="UP000523795">
    <property type="component" value="Unassembled WGS sequence"/>
</dbReference>
<evidence type="ECO:0000256" key="1">
    <source>
        <dbReference type="ARBA" id="ARBA00009677"/>
    </source>
</evidence>
<dbReference type="SUPFAM" id="SSF64518">
    <property type="entry name" value="Phase 1 flagellin"/>
    <property type="match status" value="1"/>
</dbReference>
<dbReference type="InterPro" id="IPR002371">
    <property type="entry name" value="FlgK"/>
</dbReference>
<evidence type="ECO:0000259" key="2">
    <source>
        <dbReference type="Pfam" id="PF06429"/>
    </source>
</evidence>
<dbReference type="PANTHER" id="PTHR30033:SF1">
    <property type="entry name" value="FLAGELLAR HOOK-ASSOCIATED PROTEIN 1"/>
    <property type="match status" value="1"/>
</dbReference>
<reference evidence="3 4" key="1">
    <citation type="submission" date="2020-04" db="EMBL/GenBank/DDBJ databases">
        <authorList>
            <person name="Liu S."/>
        </authorList>
    </citation>
    <scope>NUCLEOTIDE SEQUENCE [LARGE SCALE GENOMIC DNA]</scope>
    <source>
        <strain evidence="3 4">CGMCC 1.15091</strain>
    </source>
</reference>
<keyword evidence="3" id="KW-0966">Cell projection</keyword>
<name>A0ABX1JQN8_9MICC</name>
<gene>
    <name evidence="3" type="ORF">HER39_12300</name>
</gene>
<protein>
    <submittedName>
        <fullName evidence="3">Flagellar hook-associated protein FlgK</fullName>
    </submittedName>
</protein>
<feature type="non-terminal residue" evidence="3">
    <location>
        <position position="1"/>
    </location>
</feature>
<dbReference type="EMBL" id="JAAZSR010000210">
    <property type="protein sequence ID" value="NKX51333.1"/>
    <property type="molecule type" value="Genomic_DNA"/>
</dbReference>
<dbReference type="PANTHER" id="PTHR30033">
    <property type="entry name" value="FLAGELLAR HOOK-ASSOCIATED PROTEIN 1"/>
    <property type="match status" value="1"/>
</dbReference>
<dbReference type="Pfam" id="PF06429">
    <property type="entry name" value="Flg_bbr_C"/>
    <property type="match status" value="1"/>
</dbReference>
<accession>A0ABX1JQN8</accession>
<keyword evidence="4" id="KW-1185">Reference proteome</keyword>
<organism evidence="3 4">
    <name type="scientific">Arthrobacter deserti</name>
    <dbReference type="NCBI Taxonomy" id="1742687"/>
    <lineage>
        <taxon>Bacteria</taxon>
        <taxon>Bacillati</taxon>
        <taxon>Actinomycetota</taxon>
        <taxon>Actinomycetes</taxon>
        <taxon>Micrococcales</taxon>
        <taxon>Micrococcaceae</taxon>
        <taxon>Arthrobacter</taxon>
    </lineage>
</organism>
<evidence type="ECO:0000313" key="3">
    <source>
        <dbReference type="EMBL" id="NKX51333.1"/>
    </source>
</evidence>